<feature type="signal peptide" evidence="3">
    <location>
        <begin position="1"/>
        <end position="36"/>
    </location>
</feature>
<feature type="domain" description="LysM" evidence="4">
    <location>
        <begin position="416"/>
        <end position="460"/>
    </location>
</feature>
<dbReference type="SUPFAM" id="SSF53955">
    <property type="entry name" value="Lysozyme-like"/>
    <property type="match status" value="1"/>
</dbReference>
<comment type="caution">
    <text evidence="5">The sequence shown here is derived from an EMBL/GenBank/DDBJ whole genome shotgun (WGS) entry which is preliminary data.</text>
</comment>
<dbReference type="SMART" id="SM00257">
    <property type="entry name" value="LysM"/>
    <property type="match status" value="1"/>
</dbReference>
<name>A0A125TZR9_9GAMM</name>
<dbReference type="InterPro" id="IPR000189">
    <property type="entry name" value="Transglyc_AS"/>
</dbReference>
<dbReference type="GO" id="GO:0000270">
    <property type="term" value="P:peptidoglycan metabolic process"/>
    <property type="evidence" value="ECO:0007669"/>
    <property type="project" value="InterPro"/>
</dbReference>
<dbReference type="AlphaFoldDB" id="A0A125TZR9"/>
<dbReference type="EC" id="3.2.1.-" evidence="5"/>
<dbReference type="Pfam" id="PF01464">
    <property type="entry name" value="SLT"/>
    <property type="match status" value="1"/>
</dbReference>
<dbReference type="InterPro" id="IPR036779">
    <property type="entry name" value="LysM_dom_sf"/>
</dbReference>
<dbReference type="RefSeq" id="WP_051547698.1">
    <property type="nucleotide sequence ID" value="NZ_JAJA02000003.1"/>
</dbReference>
<dbReference type="GO" id="GO:0008933">
    <property type="term" value="F:peptidoglycan lytic transglycosylase activity"/>
    <property type="evidence" value="ECO:0007669"/>
    <property type="project" value="InterPro"/>
</dbReference>
<evidence type="ECO:0000313" key="6">
    <source>
        <dbReference type="Proteomes" id="UP000023435"/>
    </source>
</evidence>
<dbReference type="PROSITE" id="PS51782">
    <property type="entry name" value="LYSM"/>
    <property type="match status" value="1"/>
</dbReference>
<feature type="chain" id="PRO_5007180291" evidence="3">
    <location>
        <begin position="37"/>
        <end position="468"/>
    </location>
</feature>
<dbReference type="CDD" id="cd00118">
    <property type="entry name" value="LysM"/>
    <property type="match status" value="1"/>
</dbReference>
<feature type="compositionally biased region" description="Basic and acidic residues" evidence="2">
    <location>
        <begin position="385"/>
        <end position="405"/>
    </location>
</feature>
<dbReference type="Gene3D" id="3.10.350.10">
    <property type="entry name" value="LysM domain"/>
    <property type="match status" value="1"/>
</dbReference>
<dbReference type="InterPro" id="IPR023346">
    <property type="entry name" value="Lysozyme-like_dom_sf"/>
</dbReference>
<dbReference type="Gene3D" id="1.10.530.10">
    <property type="match status" value="1"/>
</dbReference>
<evidence type="ECO:0000256" key="2">
    <source>
        <dbReference type="SAM" id="MobiDB-lite"/>
    </source>
</evidence>
<evidence type="ECO:0000259" key="4">
    <source>
        <dbReference type="PROSITE" id="PS51782"/>
    </source>
</evidence>
<evidence type="ECO:0000313" key="5">
    <source>
        <dbReference type="EMBL" id="KWS02153.1"/>
    </source>
</evidence>
<sequence>MRRGDARVRIPARRPLRLALAACLGLSAALSAPAIAADAAQLAVAAPDPGTGPSRNGREIYQRFRDGLADKTCEPGVSSRWRQHFATAPKRLASREDDLLPLFGYVVDALREAHLPTEYALIPFVESGYKPGARSPSGPAGLWQMIAMTARNHRVPMREGYDGRLSPVESTQAAVRYLKTLHGMFGGDWRLTVMAYNAGEYRVLNAVKRSGLSIADVRHDQLTGLSDITTAYVRKLHALSCLMEQADDREEWLSALDRPVPRLVAVTVPAEIDSIGEWAARTDQDLSQIKRLNPVFGDGRIARSAGKRAPLLAVAASAIGAPGVSAADIDLAAVDLASVDTAGGDRPSAPVASGSSSASTAIASTRGSVEASERVASSDQVEPAAKGRDRVTRGDDGKRAGEKSVADTGSAKAQARRHTVGRGDNAWTIAKRYRIRVADLLERNGLAANAVLKPGQALLIDAGKPAGK</sequence>
<dbReference type="CDD" id="cd16894">
    <property type="entry name" value="MltD-like"/>
    <property type="match status" value="1"/>
</dbReference>
<dbReference type="PROSITE" id="PS00922">
    <property type="entry name" value="TRANSGLYCOSYLASE"/>
    <property type="match status" value="1"/>
</dbReference>
<evidence type="ECO:0000256" key="1">
    <source>
        <dbReference type="ARBA" id="ARBA00007734"/>
    </source>
</evidence>
<dbReference type="InterPro" id="IPR008258">
    <property type="entry name" value="Transglycosylase_SLT_dom_1"/>
</dbReference>
<keyword evidence="3" id="KW-0732">Signal</keyword>
<gene>
    <name evidence="5" type="ORF">AZ78_5286</name>
</gene>
<proteinExistence type="inferred from homology"/>
<dbReference type="GO" id="GO:0016020">
    <property type="term" value="C:membrane"/>
    <property type="evidence" value="ECO:0007669"/>
    <property type="project" value="InterPro"/>
</dbReference>
<feature type="compositionally biased region" description="Low complexity" evidence="2">
    <location>
        <begin position="342"/>
        <end position="368"/>
    </location>
</feature>
<dbReference type="EMBL" id="JAJA02000003">
    <property type="protein sequence ID" value="KWS02153.1"/>
    <property type="molecule type" value="Genomic_DNA"/>
</dbReference>
<protein>
    <submittedName>
        <fullName evidence="5">Membrane-bound lytic murein transglycosylase D</fullName>
        <ecNumber evidence="5">3.2.1.-</ecNumber>
    </submittedName>
</protein>
<organism evidence="5 6">
    <name type="scientific">Lysobacter capsici AZ78</name>
    <dbReference type="NCBI Taxonomy" id="1444315"/>
    <lineage>
        <taxon>Bacteria</taxon>
        <taxon>Pseudomonadati</taxon>
        <taxon>Pseudomonadota</taxon>
        <taxon>Gammaproteobacteria</taxon>
        <taxon>Lysobacterales</taxon>
        <taxon>Lysobacteraceae</taxon>
        <taxon>Lysobacter</taxon>
    </lineage>
</organism>
<evidence type="ECO:0000256" key="3">
    <source>
        <dbReference type="SAM" id="SignalP"/>
    </source>
</evidence>
<reference evidence="5 6" key="1">
    <citation type="journal article" date="2014" name="Genome Announc.">
        <title>Draft Genome Sequence of Lysobacter capsici AZ78, a Bacterium Antagonistic to Plant-Pathogenic Oomycetes.</title>
        <authorList>
            <person name="Puopolo G."/>
            <person name="Sonego P."/>
            <person name="Engelen K."/>
            <person name="Pertot I."/>
        </authorList>
    </citation>
    <scope>NUCLEOTIDE SEQUENCE [LARGE SCALE GENOMIC DNA]</scope>
    <source>
        <strain evidence="5 6">AZ78</strain>
    </source>
</reference>
<feature type="region of interest" description="Disordered" evidence="2">
    <location>
        <begin position="342"/>
        <end position="420"/>
    </location>
</feature>
<dbReference type="GO" id="GO:0016798">
    <property type="term" value="F:hydrolase activity, acting on glycosyl bonds"/>
    <property type="evidence" value="ECO:0007669"/>
    <property type="project" value="UniProtKB-KW"/>
</dbReference>
<keyword evidence="5" id="KW-0378">Hydrolase</keyword>
<dbReference type="SUPFAM" id="SSF54106">
    <property type="entry name" value="LysM domain"/>
    <property type="match status" value="1"/>
</dbReference>
<keyword evidence="6" id="KW-1185">Reference proteome</keyword>
<dbReference type="Proteomes" id="UP000023435">
    <property type="component" value="Unassembled WGS sequence"/>
</dbReference>
<dbReference type="InterPro" id="IPR018392">
    <property type="entry name" value="LysM"/>
</dbReference>
<dbReference type="Pfam" id="PF01476">
    <property type="entry name" value="LysM"/>
    <property type="match status" value="1"/>
</dbReference>
<accession>A0A125TZR9</accession>
<keyword evidence="5" id="KW-0326">Glycosidase</keyword>
<comment type="similarity">
    <text evidence="1">Belongs to the transglycosylase Slt family.</text>
</comment>